<sequence>SKWRYVRVGDFVILKTGDPAPADILMLSSSADDGGCYVETKNLDGETNLKPRASLVETAGVRDAEGCSRLQAVIDVDPPSSNMTRLNGSITIYSAPATVPNSESPSRLAPDRHVSPTSPFNPAATSPMSATSPRSHGSGIMMSPDSYEMRVLGQKQNTLPFRQSPLAATDVRPPLASHFGGDDEPTAPFDPLSAASASNASSDGLGKSLPNNVDYSSTPMVAPFSISNVLLRGMTVRNTDWVVGIVMYTGEQTKIVLNSGPPPYKRSRIERIMNIQVLMSFGFVFATSFIVALVGGLKYAMPEHRYSPYVDTSMSKGIYGFALLWSAMIMLQNVIPIALYVSIEFVKSWHAYWIYQDVNMYYKLTDQRCMARNWNISDDLGQVSYIFSDKTGTLTRNVMDFRMCSINGTIYGKQLPGDELDVVKGRMAQEEVDRNNPLEGGTNPFFMEIQNEEDDYEMSEHNRPSTNASIGSAGTNQYDHSPLISTADAPANRHNATPQHSIAPATSVPIGAVRSRGRTVQAMSDEEAQARRKVMISSYLSAMRKVFDPKYVEVGDEETGEGGAYTFVDPQIFYDMKPEVAPAHRVATPSAGEGIALAPHTVRRVVSHRSISHGFDVNPARQRDMVDLFLTELATCHSVVVEKSFQKHIVHEDADDRSTLQRLTRIFHRRNSSKRVSDMMRHVRTRSRHARTA</sequence>
<evidence type="ECO:0000313" key="2">
    <source>
        <dbReference type="Proteomes" id="UP001139981"/>
    </source>
</evidence>
<accession>A0ACC1M044</accession>
<comment type="caution">
    <text evidence="1">The sequence shown here is derived from an EMBL/GenBank/DDBJ whole genome shotgun (WGS) entry which is preliminary data.</text>
</comment>
<feature type="non-terminal residue" evidence="1">
    <location>
        <position position="1"/>
    </location>
</feature>
<organism evidence="1 2">
    <name type="scientific">Coemansia aciculifera</name>
    <dbReference type="NCBI Taxonomy" id="417176"/>
    <lineage>
        <taxon>Eukaryota</taxon>
        <taxon>Fungi</taxon>
        <taxon>Fungi incertae sedis</taxon>
        <taxon>Zoopagomycota</taxon>
        <taxon>Kickxellomycotina</taxon>
        <taxon>Kickxellomycetes</taxon>
        <taxon>Kickxellales</taxon>
        <taxon>Kickxellaceae</taxon>
        <taxon>Coemansia</taxon>
    </lineage>
</organism>
<keyword evidence="2" id="KW-1185">Reference proteome</keyword>
<reference evidence="1" key="1">
    <citation type="submission" date="2022-07" db="EMBL/GenBank/DDBJ databases">
        <title>Phylogenomic reconstructions and comparative analyses of Kickxellomycotina fungi.</title>
        <authorList>
            <person name="Reynolds N.K."/>
            <person name="Stajich J.E."/>
            <person name="Barry K."/>
            <person name="Grigoriev I.V."/>
            <person name="Crous P."/>
            <person name="Smith M.E."/>
        </authorList>
    </citation>
    <scope>NUCLEOTIDE SEQUENCE</scope>
    <source>
        <strain evidence="1">CBS 190363</strain>
    </source>
</reference>
<evidence type="ECO:0000313" key="1">
    <source>
        <dbReference type="EMBL" id="KAJ2890359.1"/>
    </source>
</evidence>
<name>A0ACC1M044_9FUNG</name>
<feature type="non-terminal residue" evidence="1">
    <location>
        <position position="693"/>
    </location>
</feature>
<dbReference type="EMBL" id="JANBVB010001388">
    <property type="protein sequence ID" value="KAJ2890359.1"/>
    <property type="molecule type" value="Genomic_DNA"/>
</dbReference>
<gene>
    <name evidence="1" type="ORF">IWW38_004179</name>
</gene>
<protein>
    <submittedName>
        <fullName evidence="1">Uncharacterized protein</fullName>
    </submittedName>
</protein>
<proteinExistence type="predicted"/>
<dbReference type="Proteomes" id="UP001139981">
    <property type="component" value="Unassembled WGS sequence"/>
</dbReference>